<comment type="caution">
    <text evidence="3">The sequence shown here is derived from an EMBL/GenBank/DDBJ whole genome shotgun (WGS) entry which is preliminary data.</text>
</comment>
<keyword evidence="4" id="KW-1185">Reference proteome</keyword>
<keyword evidence="2" id="KW-0812">Transmembrane</keyword>
<evidence type="ECO:0000256" key="2">
    <source>
        <dbReference type="SAM" id="Phobius"/>
    </source>
</evidence>
<keyword evidence="2" id="KW-1133">Transmembrane helix</keyword>
<evidence type="ECO:0000256" key="1">
    <source>
        <dbReference type="SAM" id="MobiDB-lite"/>
    </source>
</evidence>
<evidence type="ECO:0000313" key="3">
    <source>
        <dbReference type="EMBL" id="MER2252838.1"/>
    </source>
</evidence>
<name>A0ABV1QTV7_9HYPH</name>
<sequence>MLLVISVAMGFALAFYPSWRLIAIINSVFFVVAVSAKVAAGESVLFAAFYALLYLIVVSACFVASSLLLDAVNDRKADQDAALADRHRFAWDGKSWGSKNSRQPGEANNPDS</sequence>
<gene>
    <name evidence="3" type="ORF">ABS772_23235</name>
</gene>
<feature type="region of interest" description="Disordered" evidence="1">
    <location>
        <begin position="92"/>
        <end position="112"/>
    </location>
</feature>
<feature type="transmembrane region" description="Helical" evidence="2">
    <location>
        <begin position="47"/>
        <end position="69"/>
    </location>
</feature>
<accession>A0ABV1QTV7</accession>
<reference evidence="3 4" key="1">
    <citation type="submission" date="2024-06" db="EMBL/GenBank/DDBJ databases">
        <authorList>
            <person name="Campbell A.G."/>
        </authorList>
    </citation>
    <scope>NUCLEOTIDE SEQUENCE [LARGE SCALE GENOMIC DNA]</scope>
    <source>
        <strain evidence="3 4">EM12</strain>
    </source>
</reference>
<protein>
    <submittedName>
        <fullName evidence="3">Uncharacterized protein</fullName>
    </submittedName>
</protein>
<dbReference type="EMBL" id="JBELQE010000122">
    <property type="protein sequence ID" value="MER2252838.1"/>
    <property type="molecule type" value="Genomic_DNA"/>
</dbReference>
<evidence type="ECO:0000313" key="4">
    <source>
        <dbReference type="Proteomes" id="UP001480955"/>
    </source>
</evidence>
<dbReference type="Proteomes" id="UP001480955">
    <property type="component" value="Unassembled WGS sequence"/>
</dbReference>
<proteinExistence type="predicted"/>
<dbReference type="RefSeq" id="WP_350397056.1">
    <property type="nucleotide sequence ID" value="NZ_JBELQE010000122.1"/>
</dbReference>
<organism evidence="3 4">
    <name type="scientific">Methylorubrum podarium</name>
    <dbReference type="NCBI Taxonomy" id="200476"/>
    <lineage>
        <taxon>Bacteria</taxon>
        <taxon>Pseudomonadati</taxon>
        <taxon>Pseudomonadota</taxon>
        <taxon>Alphaproteobacteria</taxon>
        <taxon>Hyphomicrobiales</taxon>
        <taxon>Methylobacteriaceae</taxon>
        <taxon>Methylorubrum</taxon>
    </lineage>
</organism>
<keyword evidence="2" id="KW-0472">Membrane</keyword>